<evidence type="ECO:0000256" key="1">
    <source>
        <dbReference type="SAM" id="MobiDB-lite"/>
    </source>
</evidence>
<keyword evidence="2" id="KW-0732">Signal</keyword>
<dbReference type="AlphaFoldDB" id="A0A197JSL3"/>
<proteinExistence type="predicted"/>
<feature type="chain" id="PRO_5008276224" evidence="2">
    <location>
        <begin position="44"/>
        <end position="201"/>
    </location>
</feature>
<reference evidence="3 4" key="1">
    <citation type="submission" date="2016-05" db="EMBL/GenBank/DDBJ databases">
        <title>Genome sequencing reveals origins of a unique bacterial endosymbiosis in the earliest lineages of terrestrial Fungi.</title>
        <authorList>
            <consortium name="DOE Joint Genome Institute"/>
            <person name="Uehling J."/>
            <person name="Gryganskyi A."/>
            <person name="Hameed K."/>
            <person name="Tschaplinski T."/>
            <person name="Misztal P."/>
            <person name="Wu S."/>
            <person name="Desiro A."/>
            <person name="Vande Pol N."/>
            <person name="Du Z.-Y."/>
            <person name="Zienkiewicz A."/>
            <person name="Zienkiewicz K."/>
            <person name="Morin E."/>
            <person name="Tisserant E."/>
            <person name="Splivallo R."/>
            <person name="Hainaut M."/>
            <person name="Henrissat B."/>
            <person name="Ohm R."/>
            <person name="Kuo A."/>
            <person name="Yan J."/>
            <person name="Lipzen A."/>
            <person name="Nolan M."/>
            <person name="Labutti K."/>
            <person name="Barry K."/>
            <person name="Goldstein A."/>
            <person name="Labbe J."/>
            <person name="Schadt C."/>
            <person name="Tuskan G."/>
            <person name="Grigoriev I."/>
            <person name="Martin F."/>
            <person name="Vilgalys R."/>
            <person name="Bonito G."/>
        </authorList>
    </citation>
    <scope>NUCLEOTIDE SEQUENCE [LARGE SCALE GENOMIC DNA]</scope>
    <source>
        <strain evidence="3 4">AG-77</strain>
    </source>
</reference>
<dbReference type="OrthoDB" id="2440535at2759"/>
<feature type="region of interest" description="Disordered" evidence="1">
    <location>
        <begin position="131"/>
        <end position="201"/>
    </location>
</feature>
<feature type="compositionally biased region" description="Acidic residues" evidence="1">
    <location>
        <begin position="146"/>
        <end position="183"/>
    </location>
</feature>
<organism evidence="3 4">
    <name type="scientific">Linnemannia elongata AG-77</name>
    <dbReference type="NCBI Taxonomy" id="1314771"/>
    <lineage>
        <taxon>Eukaryota</taxon>
        <taxon>Fungi</taxon>
        <taxon>Fungi incertae sedis</taxon>
        <taxon>Mucoromycota</taxon>
        <taxon>Mortierellomycotina</taxon>
        <taxon>Mortierellomycetes</taxon>
        <taxon>Mortierellales</taxon>
        <taxon>Mortierellaceae</taxon>
        <taxon>Linnemannia</taxon>
    </lineage>
</organism>
<gene>
    <name evidence="3" type="ORF">K457DRAFT_139567</name>
</gene>
<evidence type="ECO:0000256" key="2">
    <source>
        <dbReference type="SAM" id="SignalP"/>
    </source>
</evidence>
<accession>A0A197JSL3</accession>
<evidence type="ECO:0000313" key="4">
    <source>
        <dbReference type="Proteomes" id="UP000078512"/>
    </source>
</evidence>
<feature type="region of interest" description="Disordered" evidence="1">
    <location>
        <begin position="45"/>
        <end position="76"/>
    </location>
</feature>
<sequence>MASALASAYPKVRSWISTATSPSTTHASGMLIILGILAAVTDAHPDHSSSNDNTYTHHDDQDLPPHLRQQAAKPVDEAKSQQEMIYYIALGMLVSQGLIRLITYISNRREAAALAARKKDDDLAREKRKADLKTLADASSPLLGSDTEDDDYEEESESESESESEEELEEDEEESEVDSESETEIQRRRRVLAAGDAEVEE</sequence>
<protein>
    <submittedName>
        <fullName evidence="3">Uncharacterized protein</fullName>
    </submittedName>
</protein>
<evidence type="ECO:0000313" key="3">
    <source>
        <dbReference type="EMBL" id="OAQ27309.1"/>
    </source>
</evidence>
<feature type="signal peptide" evidence="2">
    <location>
        <begin position="1"/>
        <end position="43"/>
    </location>
</feature>
<name>A0A197JSL3_9FUNG</name>
<dbReference type="Proteomes" id="UP000078512">
    <property type="component" value="Unassembled WGS sequence"/>
</dbReference>
<dbReference type="EMBL" id="KV442058">
    <property type="protein sequence ID" value="OAQ27309.1"/>
    <property type="molecule type" value="Genomic_DNA"/>
</dbReference>
<feature type="compositionally biased region" description="Basic and acidic residues" evidence="1">
    <location>
        <begin position="45"/>
        <end position="65"/>
    </location>
</feature>
<keyword evidence="4" id="KW-1185">Reference proteome</keyword>